<name>A0ABR9ZWU9_9FIRM</name>
<dbReference type="EMBL" id="JADKNH010000011">
    <property type="protein sequence ID" value="MBF4694944.1"/>
    <property type="molecule type" value="Genomic_DNA"/>
</dbReference>
<comment type="caution">
    <text evidence="1">The sequence shown here is derived from an EMBL/GenBank/DDBJ whole genome shotgun (WGS) entry which is preliminary data.</text>
</comment>
<accession>A0ABR9ZWU9</accession>
<protein>
    <submittedName>
        <fullName evidence="1">Uncharacterized protein</fullName>
    </submittedName>
</protein>
<organism evidence="1 2">
    <name type="scientific">Fusibacter ferrireducens</name>
    <dbReference type="NCBI Taxonomy" id="2785058"/>
    <lineage>
        <taxon>Bacteria</taxon>
        <taxon>Bacillati</taxon>
        <taxon>Bacillota</taxon>
        <taxon>Clostridia</taxon>
        <taxon>Eubacteriales</taxon>
        <taxon>Eubacteriales Family XII. Incertae Sedis</taxon>
        <taxon>Fusibacter</taxon>
    </lineage>
</organism>
<sequence>MKYKLELEQLYPNGIVSDLSNRDRKLYGKISYFARTSFNMKIEEYIINVLGLEYHKYSESKFDSAPLKYLSEKFHRDFTTREIYEYWGISKQRLAQMLNHEPVIGNIWYSPRIEEDLFEIINLLIDQDMVKDEDDSRLIRIYSNIDQEVNVALIGKDRVVKVYNINDSQTIEKLKYKFWFRLTRDEYNLLSNLLYDAKSFQDEYVSNRTFRENVRKIAYKNNLSVKIFMNTLGISYKHPNYKTEEEITELLSEHLIEEPNIIHIHTDDWLTYCSIVRMARRKYPEIGVKALELFARDYGYEYRFFRDTINWTCQEFCVKFDLKF</sequence>
<keyword evidence="2" id="KW-1185">Reference proteome</keyword>
<evidence type="ECO:0000313" key="1">
    <source>
        <dbReference type="EMBL" id="MBF4694944.1"/>
    </source>
</evidence>
<gene>
    <name evidence="1" type="ORF">ISU02_17740</name>
</gene>
<evidence type="ECO:0000313" key="2">
    <source>
        <dbReference type="Proteomes" id="UP000614200"/>
    </source>
</evidence>
<dbReference type="RefSeq" id="WP_194703177.1">
    <property type="nucleotide sequence ID" value="NZ_JADKNH010000011.1"/>
</dbReference>
<proteinExistence type="predicted"/>
<dbReference type="Proteomes" id="UP000614200">
    <property type="component" value="Unassembled WGS sequence"/>
</dbReference>
<reference evidence="1 2" key="1">
    <citation type="submission" date="2020-11" db="EMBL/GenBank/DDBJ databases">
        <title>Fusibacter basophilias sp. nov.</title>
        <authorList>
            <person name="Qiu D."/>
        </authorList>
    </citation>
    <scope>NUCLEOTIDE SEQUENCE [LARGE SCALE GENOMIC DNA]</scope>
    <source>
        <strain evidence="1 2">Q10-2</strain>
    </source>
</reference>